<dbReference type="AlphaFoldDB" id="A0A4R1B9U1"/>
<proteinExistence type="inferred from homology"/>
<name>A0A4R1B9U1_9ACTN</name>
<dbReference type="EMBL" id="SKBU01000038">
    <property type="protein sequence ID" value="TCJ13683.1"/>
    <property type="molecule type" value="Genomic_DNA"/>
</dbReference>
<dbReference type="PANTHER" id="PTHR42796:SF7">
    <property type="entry name" value="2-DEHYDRO-3-DEOXY-D-ARABINONATE DEHYDRATASE"/>
    <property type="match status" value="1"/>
</dbReference>
<dbReference type="RefSeq" id="WP_132692851.1">
    <property type="nucleotide sequence ID" value="NZ_SKBU01000038.1"/>
</dbReference>
<dbReference type="InterPro" id="IPR011234">
    <property type="entry name" value="Fumarylacetoacetase-like_C"/>
</dbReference>
<dbReference type="GO" id="GO:0046872">
    <property type="term" value="F:metal ion binding"/>
    <property type="evidence" value="ECO:0007669"/>
    <property type="project" value="UniProtKB-KW"/>
</dbReference>
<feature type="domain" description="Fumarylacetoacetase-like C-terminal" evidence="3">
    <location>
        <begin position="95"/>
        <end position="270"/>
    </location>
</feature>
<reference evidence="4 5" key="1">
    <citation type="submission" date="2019-03" db="EMBL/GenBank/DDBJ databases">
        <title>Whole genome sequence of a novel Rubrobacter taiwanensis strain, isolated from Yellowstone National Park.</title>
        <authorList>
            <person name="Freed S."/>
            <person name="Ramaley R.F."/>
            <person name="Kyndt J.A."/>
        </authorList>
    </citation>
    <scope>NUCLEOTIDE SEQUENCE [LARGE SCALE GENOMIC DNA]</scope>
    <source>
        <strain evidence="4 5">Yellowstone</strain>
    </source>
</reference>
<keyword evidence="2" id="KW-0479">Metal-binding</keyword>
<accession>A0A4R1B9U1</accession>
<dbReference type="PANTHER" id="PTHR42796">
    <property type="entry name" value="FUMARYLACETOACETATE HYDROLASE DOMAIN-CONTAINING PROTEIN 2A-RELATED"/>
    <property type="match status" value="1"/>
</dbReference>
<keyword evidence="4" id="KW-0378">Hydrolase</keyword>
<dbReference type="InterPro" id="IPR036663">
    <property type="entry name" value="Fumarylacetoacetase_C_sf"/>
</dbReference>
<evidence type="ECO:0000259" key="3">
    <source>
        <dbReference type="Pfam" id="PF01557"/>
    </source>
</evidence>
<keyword evidence="5" id="KW-1185">Reference proteome</keyword>
<comment type="caution">
    <text evidence="4">The sequence shown here is derived from an EMBL/GenBank/DDBJ whole genome shotgun (WGS) entry which is preliminary data.</text>
</comment>
<evidence type="ECO:0000256" key="1">
    <source>
        <dbReference type="ARBA" id="ARBA00010211"/>
    </source>
</evidence>
<organism evidence="4 5">
    <name type="scientific">Rubrobacter taiwanensis</name>
    <dbReference type="NCBI Taxonomy" id="185139"/>
    <lineage>
        <taxon>Bacteria</taxon>
        <taxon>Bacillati</taxon>
        <taxon>Actinomycetota</taxon>
        <taxon>Rubrobacteria</taxon>
        <taxon>Rubrobacterales</taxon>
        <taxon>Rubrobacteraceae</taxon>
        <taxon>Rubrobacter</taxon>
    </lineage>
</organism>
<dbReference type="Gene3D" id="3.90.850.10">
    <property type="entry name" value="Fumarylacetoacetase-like, C-terminal domain"/>
    <property type="match status" value="1"/>
</dbReference>
<dbReference type="Proteomes" id="UP000295244">
    <property type="component" value="Unassembled WGS sequence"/>
</dbReference>
<dbReference type="InterPro" id="IPR051121">
    <property type="entry name" value="FAH"/>
</dbReference>
<evidence type="ECO:0000313" key="5">
    <source>
        <dbReference type="Proteomes" id="UP000295244"/>
    </source>
</evidence>
<evidence type="ECO:0000256" key="2">
    <source>
        <dbReference type="ARBA" id="ARBA00022723"/>
    </source>
</evidence>
<dbReference type="GO" id="GO:0044281">
    <property type="term" value="P:small molecule metabolic process"/>
    <property type="evidence" value="ECO:0007669"/>
    <property type="project" value="UniProtKB-ARBA"/>
</dbReference>
<comment type="similarity">
    <text evidence="1">Belongs to the FAH family.</text>
</comment>
<dbReference type="Pfam" id="PF01557">
    <property type="entry name" value="FAA_hydrolase"/>
    <property type="match status" value="1"/>
</dbReference>
<dbReference type="SUPFAM" id="SSF56529">
    <property type="entry name" value="FAH"/>
    <property type="match status" value="1"/>
</dbReference>
<dbReference type="OrthoDB" id="9779415at2"/>
<evidence type="ECO:0000313" key="4">
    <source>
        <dbReference type="EMBL" id="TCJ13683.1"/>
    </source>
</evidence>
<dbReference type="GO" id="GO:0016787">
    <property type="term" value="F:hydrolase activity"/>
    <property type="evidence" value="ECO:0007669"/>
    <property type="project" value="UniProtKB-KW"/>
</dbReference>
<protein>
    <submittedName>
        <fullName evidence="4">Fumarylacetoacetate hydrolase</fullName>
    </submittedName>
</protein>
<gene>
    <name evidence="4" type="ORF">E0L93_14815</name>
</gene>
<sequence>MYLTRHRRGPEIRWALDGRYLPARFTLSLLLELPAADVRAFLKTLPVGEAADGDPLLPPVEPMQEIWASGVTYQRSREARRAESGDDLYDRVYDAERPELFLKAVGWRAVGPGEPVRIRRDSGWNVPEPELVLVLDHKMQVVGYTAGNDVSSRDIEGENALYLPQAKIYDRSCAIGPGIVLPGETEDLDGLEIRLRILRGGEPAFEDAISTSRMHRSFEELAAYLGRELSFPDGALLMTGTGIVPPDEFTLKPGDRTEISVGGLVLENKVTL</sequence>